<feature type="transmembrane region" description="Helical" evidence="1">
    <location>
        <begin position="145"/>
        <end position="165"/>
    </location>
</feature>
<dbReference type="PANTHER" id="PTHR32063:SF0">
    <property type="entry name" value="SWARMING MOTILITY PROTEIN SWRC"/>
    <property type="match status" value="1"/>
</dbReference>
<gene>
    <name evidence="2" type="ORF">RWD45_15070</name>
</gene>
<evidence type="ECO:0000256" key="1">
    <source>
        <dbReference type="SAM" id="Phobius"/>
    </source>
</evidence>
<evidence type="ECO:0000313" key="3">
    <source>
        <dbReference type="Proteomes" id="UP001275315"/>
    </source>
</evidence>
<feature type="transmembrane region" description="Helical" evidence="1">
    <location>
        <begin position="171"/>
        <end position="195"/>
    </location>
</feature>
<feature type="transmembrane region" description="Helical" evidence="1">
    <location>
        <begin position="216"/>
        <end position="237"/>
    </location>
</feature>
<feature type="transmembrane region" description="Helical" evidence="1">
    <location>
        <begin position="119"/>
        <end position="138"/>
    </location>
</feature>
<dbReference type="SUPFAM" id="SSF82866">
    <property type="entry name" value="Multidrug efflux transporter AcrB transmembrane domain"/>
    <property type="match status" value="1"/>
</dbReference>
<dbReference type="InterPro" id="IPR027463">
    <property type="entry name" value="AcrB_DN_DC_subdom"/>
</dbReference>
<dbReference type="Gene3D" id="3.30.2090.10">
    <property type="entry name" value="Multidrug efflux transporter AcrB TolC docking domain, DN and DC subdomains"/>
    <property type="match status" value="1"/>
</dbReference>
<dbReference type="PRINTS" id="PR00702">
    <property type="entry name" value="ACRIFLAVINRP"/>
</dbReference>
<evidence type="ECO:0000313" key="2">
    <source>
        <dbReference type="EMBL" id="MDY0409648.1"/>
    </source>
</evidence>
<dbReference type="Gene3D" id="1.20.1640.10">
    <property type="entry name" value="Multidrug efflux transporter AcrB transmembrane domain"/>
    <property type="match status" value="1"/>
</dbReference>
<dbReference type="Gene3D" id="3.30.70.1320">
    <property type="entry name" value="Multidrug efflux transporter AcrB pore domain like"/>
    <property type="match status" value="1"/>
</dbReference>
<dbReference type="InterPro" id="IPR001036">
    <property type="entry name" value="Acrflvin-R"/>
</dbReference>
<organism evidence="2 3">
    <name type="scientific">Paracerasibacillus soli</name>
    <dbReference type="NCBI Taxonomy" id="480284"/>
    <lineage>
        <taxon>Bacteria</taxon>
        <taxon>Bacillati</taxon>
        <taxon>Bacillota</taxon>
        <taxon>Bacilli</taxon>
        <taxon>Bacillales</taxon>
        <taxon>Bacillaceae</taxon>
        <taxon>Paracerasibacillus</taxon>
    </lineage>
</organism>
<keyword evidence="1" id="KW-0812">Transmembrane</keyword>
<keyword evidence="1" id="KW-1133">Transmembrane helix</keyword>
<protein>
    <submittedName>
        <fullName evidence="2">Efflux RND transporter permease subunit</fullName>
    </submittedName>
</protein>
<dbReference type="Pfam" id="PF00873">
    <property type="entry name" value="ACR_tran"/>
    <property type="match status" value="1"/>
</dbReference>
<sequence length="247" mass="27052">MGTLTKETGKPTLRLDTTFKSIADIKNINIPYHEGTKKLAEIATITEETNEQSQVAWRNGDTDFILLQIGRTKDYTQLDMSEAVRTEISKIKQEGLLENMQVGEIVSQADYVRNAIDGVVDNILIGGVIAIIVLLLFLRNIRATMIIGLSIPASILLTMLMMNLFGYSLNLASLIGLGLGIGMLVDASIVVLESIYKKKRQGIPNKTAVISGTKEVFTAVISSMLTTIVVFLPIGILDDDVGKLYLY</sequence>
<accession>A0ABU5CTF8</accession>
<comment type="caution">
    <text evidence="2">The sequence shown here is derived from an EMBL/GenBank/DDBJ whole genome shotgun (WGS) entry which is preliminary data.</text>
</comment>
<name>A0ABU5CTF8_9BACI</name>
<keyword evidence="3" id="KW-1185">Reference proteome</keyword>
<dbReference type="Proteomes" id="UP001275315">
    <property type="component" value="Unassembled WGS sequence"/>
</dbReference>
<reference evidence="2 3" key="1">
    <citation type="submission" date="2023-10" db="EMBL/GenBank/DDBJ databases">
        <title>Virgibacillus soli CC-YMP-6 genome.</title>
        <authorList>
            <person name="Miliotis G."/>
            <person name="Sengupta P."/>
            <person name="Hameed A."/>
            <person name="Chuvochina M."/>
            <person name="Mcdonagh F."/>
            <person name="Simpson A.C."/>
            <person name="Singh N.K."/>
            <person name="Rekha P.D."/>
            <person name="Raman K."/>
            <person name="Hugenholtz P."/>
            <person name="Venkateswaran K."/>
        </authorList>
    </citation>
    <scope>NUCLEOTIDE SEQUENCE [LARGE SCALE GENOMIC DNA]</scope>
    <source>
        <strain evidence="2 3">CC-YMP-6</strain>
    </source>
</reference>
<dbReference type="PANTHER" id="PTHR32063">
    <property type="match status" value="1"/>
</dbReference>
<dbReference type="EMBL" id="JAWDIQ010000002">
    <property type="protein sequence ID" value="MDY0409648.1"/>
    <property type="molecule type" value="Genomic_DNA"/>
</dbReference>
<dbReference type="RefSeq" id="WP_320380652.1">
    <property type="nucleotide sequence ID" value="NZ_JAWDIQ010000002.1"/>
</dbReference>
<proteinExistence type="predicted"/>
<keyword evidence="1" id="KW-0472">Membrane</keyword>